<dbReference type="InterPro" id="IPR016186">
    <property type="entry name" value="C-type_lectin-like/link_sf"/>
</dbReference>
<dbReference type="Pfam" id="PF00059">
    <property type="entry name" value="Lectin_C"/>
    <property type="match status" value="1"/>
</dbReference>
<dbReference type="InterPro" id="IPR016187">
    <property type="entry name" value="CTDL_fold"/>
</dbReference>
<organism evidence="7 8">
    <name type="scientific">Silurus meridionalis</name>
    <name type="common">Southern catfish</name>
    <name type="synonym">Silurus soldatovi meridionalis</name>
    <dbReference type="NCBI Taxonomy" id="175797"/>
    <lineage>
        <taxon>Eukaryota</taxon>
        <taxon>Metazoa</taxon>
        <taxon>Chordata</taxon>
        <taxon>Craniata</taxon>
        <taxon>Vertebrata</taxon>
        <taxon>Euteleostomi</taxon>
        <taxon>Actinopterygii</taxon>
        <taxon>Neopterygii</taxon>
        <taxon>Teleostei</taxon>
        <taxon>Ostariophysi</taxon>
        <taxon>Siluriformes</taxon>
        <taxon>Siluridae</taxon>
        <taxon>Silurus</taxon>
    </lineage>
</organism>
<dbReference type="PANTHER" id="PTHR46490:SF6">
    <property type="entry name" value="ASIALOGLYCOPROTEIN RECEPTOR 1-LIKE-RELATED"/>
    <property type="match status" value="1"/>
</dbReference>
<evidence type="ECO:0000313" key="8">
    <source>
        <dbReference type="Proteomes" id="UP000606274"/>
    </source>
</evidence>
<keyword evidence="5" id="KW-0812">Transmembrane</keyword>
<keyword evidence="4" id="KW-0175">Coiled coil</keyword>
<dbReference type="AlphaFoldDB" id="A0A8T0A751"/>
<keyword evidence="5" id="KW-0472">Membrane</keyword>
<dbReference type="Gene3D" id="1.20.5.400">
    <property type="match status" value="2"/>
</dbReference>
<feature type="coiled-coil region" evidence="4">
    <location>
        <begin position="88"/>
        <end position="150"/>
    </location>
</feature>
<proteinExistence type="predicted"/>
<dbReference type="InterPro" id="IPR052309">
    <property type="entry name" value="C-type_Lectin_Domain_Fam1"/>
</dbReference>
<dbReference type="Gene3D" id="3.10.100.10">
    <property type="entry name" value="Mannose-Binding Protein A, subunit A"/>
    <property type="match status" value="1"/>
</dbReference>
<protein>
    <recommendedName>
        <fullName evidence="6">C-type lectin domain-containing protein</fullName>
    </recommendedName>
</protein>
<keyword evidence="1" id="KW-0430">Lectin</keyword>
<keyword evidence="2" id="KW-1015">Disulfide bond</keyword>
<dbReference type="SUPFAM" id="SSF56436">
    <property type="entry name" value="C-type lectin-like"/>
    <property type="match status" value="1"/>
</dbReference>
<dbReference type="InterPro" id="IPR001304">
    <property type="entry name" value="C-type_lectin-like"/>
</dbReference>
<dbReference type="EMBL" id="JABFDY010000028">
    <property type="protein sequence ID" value="KAF7686747.1"/>
    <property type="molecule type" value="Genomic_DNA"/>
</dbReference>
<dbReference type="SUPFAM" id="SSF90257">
    <property type="entry name" value="Myosin rod fragments"/>
    <property type="match status" value="1"/>
</dbReference>
<comment type="caution">
    <text evidence="7">The sequence shown here is derived from an EMBL/GenBank/DDBJ whole genome shotgun (WGS) entry which is preliminary data.</text>
</comment>
<gene>
    <name evidence="7" type="ORF">HF521_015140</name>
</gene>
<dbReference type="PROSITE" id="PS50041">
    <property type="entry name" value="C_TYPE_LECTIN_2"/>
    <property type="match status" value="1"/>
</dbReference>
<evidence type="ECO:0000256" key="5">
    <source>
        <dbReference type="SAM" id="Phobius"/>
    </source>
</evidence>
<evidence type="ECO:0000256" key="1">
    <source>
        <dbReference type="ARBA" id="ARBA00022734"/>
    </source>
</evidence>
<evidence type="ECO:0000256" key="3">
    <source>
        <dbReference type="ARBA" id="ARBA00023180"/>
    </source>
</evidence>
<dbReference type="SMART" id="SM00034">
    <property type="entry name" value="CLECT"/>
    <property type="match status" value="1"/>
</dbReference>
<evidence type="ECO:0000313" key="7">
    <source>
        <dbReference type="EMBL" id="KAF7686747.1"/>
    </source>
</evidence>
<keyword evidence="5" id="KW-1133">Transmembrane helix</keyword>
<dbReference type="GO" id="GO:0030246">
    <property type="term" value="F:carbohydrate binding"/>
    <property type="evidence" value="ECO:0007669"/>
    <property type="project" value="UniProtKB-KW"/>
</dbReference>
<evidence type="ECO:0000256" key="4">
    <source>
        <dbReference type="SAM" id="Coils"/>
    </source>
</evidence>
<keyword evidence="8" id="KW-1185">Reference proteome</keyword>
<feature type="transmembrane region" description="Helical" evidence="5">
    <location>
        <begin position="62"/>
        <end position="83"/>
    </location>
</feature>
<evidence type="ECO:0000259" key="6">
    <source>
        <dbReference type="PROSITE" id="PS50041"/>
    </source>
</evidence>
<dbReference type="PANTHER" id="PTHR46490">
    <property type="entry name" value="C-TYPE LECTIN DOMAIN FAMILY 12 MEMBER A-RELATED"/>
    <property type="match status" value="1"/>
</dbReference>
<evidence type="ECO:0000256" key="2">
    <source>
        <dbReference type="ARBA" id="ARBA00023157"/>
    </source>
</evidence>
<sequence>MLQRSSERVEMVVDIYESVDALKDQDPNTQEEDADAERGEAERCLQAQHRGGDTAWSRCKRLTAVCVVPLCVLVLVFSTVLWIKINIHNNLTKERDQLQTSYNNLTKERDQLQTSYNNLTKERDQLQTSYNNLTKERDQLQRERDLCNNSKWKWISFSSSFYYISNDNKSWEESRQNCRDKGADLMIINSREEQEFILNQLNNSEAWIGLNDIETEGEFKWVDGSPLTTQYWGQDEPNGNENENCVH</sequence>
<feature type="domain" description="C-type lectin" evidence="6">
    <location>
        <begin position="157"/>
        <end position="247"/>
    </location>
</feature>
<reference evidence="7" key="1">
    <citation type="submission" date="2020-08" db="EMBL/GenBank/DDBJ databases">
        <title>Chromosome-level assembly of Southern catfish (Silurus meridionalis) provides insights into visual adaptation to the nocturnal and benthic lifestyles.</title>
        <authorList>
            <person name="Zhang Y."/>
            <person name="Wang D."/>
            <person name="Peng Z."/>
        </authorList>
    </citation>
    <scope>NUCLEOTIDE SEQUENCE</scope>
    <source>
        <strain evidence="7">SWU-2019-XX</strain>
        <tissue evidence="7">Muscle</tissue>
    </source>
</reference>
<keyword evidence="3" id="KW-0325">Glycoprotein</keyword>
<dbReference type="Proteomes" id="UP000606274">
    <property type="component" value="Unassembled WGS sequence"/>
</dbReference>
<name>A0A8T0A751_SILME</name>
<accession>A0A8T0A751</accession>